<dbReference type="SUPFAM" id="SSF50022">
    <property type="entry name" value="ISP domain"/>
    <property type="match status" value="1"/>
</dbReference>
<keyword evidence="4" id="KW-0411">Iron-sulfur</keyword>
<dbReference type="GO" id="GO:0004497">
    <property type="term" value="F:monooxygenase activity"/>
    <property type="evidence" value="ECO:0007669"/>
    <property type="project" value="UniProtKB-ARBA"/>
</dbReference>
<protein>
    <recommendedName>
        <fullName evidence="6">Rieske domain-containing protein</fullName>
    </recommendedName>
</protein>
<evidence type="ECO:0000256" key="4">
    <source>
        <dbReference type="ARBA" id="ARBA00023014"/>
    </source>
</evidence>
<dbReference type="InterPro" id="IPR005805">
    <property type="entry name" value="Rieske_Fe-S_prot_C"/>
</dbReference>
<evidence type="ECO:0000256" key="1">
    <source>
        <dbReference type="ARBA" id="ARBA00022714"/>
    </source>
</evidence>
<evidence type="ECO:0000256" key="5">
    <source>
        <dbReference type="ARBA" id="ARBA00023157"/>
    </source>
</evidence>
<evidence type="ECO:0000313" key="8">
    <source>
        <dbReference type="Proteomes" id="UP000179441"/>
    </source>
</evidence>
<proteinExistence type="predicted"/>
<reference evidence="7 8" key="1">
    <citation type="submission" date="2016-10" db="EMBL/GenBank/DDBJ databases">
        <title>Evaluation of Human, Veterinary and Environmental Mycobacterium chelonae Isolates by Core Genome Phylogenomic Analysis, Targeted Gene Comparison, and Anti-microbial Susceptibility Patterns: A Tale of Mistaken Identities.</title>
        <authorList>
            <person name="Fogelson S.B."/>
            <person name="Camus A.C."/>
            <person name="Lorenz W."/>
            <person name="Vasireddy R."/>
            <person name="Vasireddy S."/>
            <person name="Smith T."/>
            <person name="Brown-Elliott B.A."/>
            <person name="Wallace R.J.Jr."/>
            <person name="Hasan N.A."/>
            <person name="Reischl U."/>
            <person name="Sanchez S."/>
        </authorList>
    </citation>
    <scope>NUCLEOTIDE SEQUENCE [LARGE SCALE GENOMIC DNA]</scope>
    <source>
        <strain evidence="7 8">15518</strain>
    </source>
</reference>
<dbReference type="Proteomes" id="UP000179441">
    <property type="component" value="Unassembled WGS sequence"/>
</dbReference>
<dbReference type="PROSITE" id="PS51296">
    <property type="entry name" value="RIESKE"/>
    <property type="match status" value="1"/>
</dbReference>
<dbReference type="GO" id="GO:0051537">
    <property type="term" value="F:2 iron, 2 sulfur cluster binding"/>
    <property type="evidence" value="ECO:0007669"/>
    <property type="project" value="UniProtKB-KW"/>
</dbReference>
<feature type="domain" description="Rieske" evidence="6">
    <location>
        <begin position="27"/>
        <end position="112"/>
    </location>
</feature>
<organism evidence="7 8">
    <name type="scientific">Mycobacteroides chelonae</name>
    <name type="common">Mycobacterium chelonae</name>
    <dbReference type="NCBI Taxonomy" id="1774"/>
    <lineage>
        <taxon>Bacteria</taxon>
        <taxon>Bacillati</taxon>
        <taxon>Actinomycetota</taxon>
        <taxon>Actinomycetes</taxon>
        <taxon>Mycobacteriales</taxon>
        <taxon>Mycobacteriaceae</taxon>
        <taxon>Mycobacteroides</taxon>
    </lineage>
</organism>
<evidence type="ECO:0000256" key="3">
    <source>
        <dbReference type="ARBA" id="ARBA00023004"/>
    </source>
</evidence>
<keyword evidence="5" id="KW-1015">Disulfide bond</keyword>
<dbReference type="GO" id="GO:0046872">
    <property type="term" value="F:metal ion binding"/>
    <property type="evidence" value="ECO:0007669"/>
    <property type="project" value="UniProtKB-KW"/>
</dbReference>
<dbReference type="Gene3D" id="2.102.10.10">
    <property type="entry name" value="Rieske [2Fe-2S] iron-sulphur domain"/>
    <property type="match status" value="1"/>
</dbReference>
<evidence type="ECO:0000313" key="7">
    <source>
        <dbReference type="EMBL" id="OHU75697.1"/>
    </source>
</evidence>
<sequence>MVLLCAAVSRLIFRQLSRGLPRVSMAAASGETRQLRPGESTVVKIDGARVGVYCDAEARLHAVNAMCTHLSWELDFDPRICAWSCPRHGAKFAIDGTVLEGPATTALSVAEIPKHLRAQSTSPGLETPYGEA</sequence>
<keyword evidence="2" id="KW-0479">Metal-binding</keyword>
<dbReference type="AlphaFoldDB" id="A0A1S1LZ56"/>
<gene>
    <name evidence="7" type="ORF">BKG84_27545</name>
</gene>
<dbReference type="RefSeq" id="WP_070916792.1">
    <property type="nucleotide sequence ID" value="NZ_MLIR01000012.1"/>
</dbReference>
<evidence type="ECO:0000259" key="6">
    <source>
        <dbReference type="PROSITE" id="PS51296"/>
    </source>
</evidence>
<evidence type="ECO:0000256" key="2">
    <source>
        <dbReference type="ARBA" id="ARBA00022723"/>
    </source>
</evidence>
<dbReference type="EMBL" id="MLIS01000212">
    <property type="protein sequence ID" value="OHU75697.1"/>
    <property type="molecule type" value="Genomic_DNA"/>
</dbReference>
<keyword evidence="3" id="KW-0408">Iron</keyword>
<dbReference type="GO" id="GO:0016020">
    <property type="term" value="C:membrane"/>
    <property type="evidence" value="ECO:0007669"/>
    <property type="project" value="InterPro"/>
</dbReference>
<dbReference type="InterPro" id="IPR036922">
    <property type="entry name" value="Rieske_2Fe-2S_sf"/>
</dbReference>
<comment type="caution">
    <text evidence="7">The sequence shown here is derived from an EMBL/GenBank/DDBJ whole genome shotgun (WGS) entry which is preliminary data.</text>
</comment>
<dbReference type="InterPro" id="IPR017941">
    <property type="entry name" value="Rieske_2Fe-2S"/>
</dbReference>
<keyword evidence="8" id="KW-1185">Reference proteome</keyword>
<dbReference type="GO" id="GO:0016705">
    <property type="term" value="F:oxidoreductase activity, acting on paired donors, with incorporation or reduction of molecular oxygen"/>
    <property type="evidence" value="ECO:0007669"/>
    <property type="project" value="UniProtKB-ARBA"/>
</dbReference>
<name>A0A1S1LZ56_MYCCH</name>
<dbReference type="Pfam" id="PF00355">
    <property type="entry name" value="Rieske"/>
    <property type="match status" value="1"/>
</dbReference>
<dbReference type="PRINTS" id="PR00162">
    <property type="entry name" value="RIESKE"/>
</dbReference>
<keyword evidence="1" id="KW-0001">2Fe-2S</keyword>
<accession>A0A1S1LZ56</accession>